<dbReference type="AlphaFoldDB" id="A0A9P4PCZ9"/>
<dbReference type="Proteomes" id="UP000799764">
    <property type="component" value="Unassembled WGS sequence"/>
</dbReference>
<comment type="caution">
    <text evidence="1">The sequence shown here is derived from an EMBL/GenBank/DDBJ whole genome shotgun (WGS) entry which is preliminary data.</text>
</comment>
<sequence length="165" mass="19857">MIYHHAWDHCALRYQRDCFSRPVLQISVQVDYSEPEPTYTPELEQSHFPMWYRANARLRHEALEQFYHCAEFTVTFPDEWFFDLHHPAPVYRWYPEIMGPEIPDIQRAQNLLLKSVRVHYPWLINLGEPRNSNQLSSTLRLLRSLHALRNLQIQFRGPNYLLVLP</sequence>
<name>A0A9P4PCZ9_9PLEO</name>
<organism evidence="1 2">
    <name type="scientific">Karstenula rhodostoma CBS 690.94</name>
    <dbReference type="NCBI Taxonomy" id="1392251"/>
    <lineage>
        <taxon>Eukaryota</taxon>
        <taxon>Fungi</taxon>
        <taxon>Dikarya</taxon>
        <taxon>Ascomycota</taxon>
        <taxon>Pezizomycotina</taxon>
        <taxon>Dothideomycetes</taxon>
        <taxon>Pleosporomycetidae</taxon>
        <taxon>Pleosporales</taxon>
        <taxon>Massarineae</taxon>
        <taxon>Didymosphaeriaceae</taxon>
        <taxon>Karstenula</taxon>
    </lineage>
</organism>
<evidence type="ECO:0000313" key="1">
    <source>
        <dbReference type="EMBL" id="KAF2441841.1"/>
    </source>
</evidence>
<keyword evidence="2" id="KW-1185">Reference proteome</keyword>
<proteinExistence type="predicted"/>
<dbReference type="EMBL" id="MU001505">
    <property type="protein sequence ID" value="KAF2441841.1"/>
    <property type="molecule type" value="Genomic_DNA"/>
</dbReference>
<gene>
    <name evidence="1" type="ORF">P171DRAFT_488273</name>
</gene>
<evidence type="ECO:0000313" key="2">
    <source>
        <dbReference type="Proteomes" id="UP000799764"/>
    </source>
</evidence>
<protein>
    <submittedName>
        <fullName evidence="1">Uncharacterized protein</fullName>
    </submittedName>
</protein>
<accession>A0A9P4PCZ9</accession>
<reference evidence="1" key="1">
    <citation type="journal article" date="2020" name="Stud. Mycol.">
        <title>101 Dothideomycetes genomes: a test case for predicting lifestyles and emergence of pathogens.</title>
        <authorList>
            <person name="Haridas S."/>
            <person name="Albert R."/>
            <person name="Binder M."/>
            <person name="Bloem J."/>
            <person name="Labutti K."/>
            <person name="Salamov A."/>
            <person name="Andreopoulos B."/>
            <person name="Baker S."/>
            <person name="Barry K."/>
            <person name="Bills G."/>
            <person name="Bluhm B."/>
            <person name="Cannon C."/>
            <person name="Castanera R."/>
            <person name="Culley D."/>
            <person name="Daum C."/>
            <person name="Ezra D."/>
            <person name="Gonzalez J."/>
            <person name="Henrissat B."/>
            <person name="Kuo A."/>
            <person name="Liang C."/>
            <person name="Lipzen A."/>
            <person name="Lutzoni F."/>
            <person name="Magnuson J."/>
            <person name="Mondo S."/>
            <person name="Nolan M."/>
            <person name="Ohm R."/>
            <person name="Pangilinan J."/>
            <person name="Park H.-J."/>
            <person name="Ramirez L."/>
            <person name="Alfaro M."/>
            <person name="Sun H."/>
            <person name="Tritt A."/>
            <person name="Yoshinaga Y."/>
            <person name="Zwiers L.-H."/>
            <person name="Turgeon B."/>
            <person name="Goodwin S."/>
            <person name="Spatafora J."/>
            <person name="Crous P."/>
            <person name="Grigoriev I."/>
        </authorList>
    </citation>
    <scope>NUCLEOTIDE SEQUENCE</scope>
    <source>
        <strain evidence="1">CBS 690.94</strain>
    </source>
</reference>